<keyword evidence="2" id="KW-1185">Reference proteome</keyword>
<dbReference type="AlphaFoldDB" id="A0A1R2CFH4"/>
<name>A0A1R2CFH4_9CILI</name>
<reference evidence="1 2" key="1">
    <citation type="submission" date="2016-11" db="EMBL/GenBank/DDBJ databases">
        <title>The macronuclear genome of Stentor coeruleus: a giant cell with tiny introns.</title>
        <authorList>
            <person name="Slabodnick M."/>
            <person name="Ruby J.G."/>
            <person name="Reiff S.B."/>
            <person name="Swart E.C."/>
            <person name="Gosai S."/>
            <person name="Prabakaran S."/>
            <person name="Witkowska E."/>
            <person name="Larue G.E."/>
            <person name="Fisher S."/>
            <person name="Freeman R.M."/>
            <person name="Gunawardena J."/>
            <person name="Chu W."/>
            <person name="Stover N.A."/>
            <person name="Gregory B.D."/>
            <person name="Nowacki M."/>
            <person name="Derisi J."/>
            <person name="Roy S.W."/>
            <person name="Marshall W.F."/>
            <person name="Sood P."/>
        </authorList>
    </citation>
    <scope>NUCLEOTIDE SEQUENCE [LARGE SCALE GENOMIC DNA]</scope>
    <source>
        <strain evidence="1">WM001</strain>
    </source>
</reference>
<organism evidence="1 2">
    <name type="scientific">Stentor coeruleus</name>
    <dbReference type="NCBI Taxonomy" id="5963"/>
    <lineage>
        <taxon>Eukaryota</taxon>
        <taxon>Sar</taxon>
        <taxon>Alveolata</taxon>
        <taxon>Ciliophora</taxon>
        <taxon>Postciliodesmatophora</taxon>
        <taxon>Heterotrichea</taxon>
        <taxon>Heterotrichida</taxon>
        <taxon>Stentoridae</taxon>
        <taxon>Stentor</taxon>
    </lineage>
</organism>
<protein>
    <recommendedName>
        <fullName evidence="3">CKK domain-containing protein</fullName>
    </recommendedName>
</protein>
<proteinExistence type="predicted"/>
<sequence length="293" mass="34110">MNKHCYMDHEDLHSLQNEESFEENYEDMINSYLSQRHIYSASLPLPTTTDSVIEQIQFENTQKLFRKESLKYQLKQQLLQLVKPPSPHNQEIEKKLTIEFTDEAPENMVEIVEVTSSAEQSPTALKSLENKIENVSVDNMDTDEFTELSIDVSQEIKYFLYRPSDIKVIPIMKNKFFPVSEMFKRNKSRMIKIVSCSKDFKGENKTLRKKACKIIENCPNKSYVIVFSPINKKKLGIFTIHNEKAVKILGDDLPDCIPLTKINKKFTFDFNERIFVENSQIVDGVDFSEELLS</sequence>
<comment type="caution">
    <text evidence="1">The sequence shown here is derived from an EMBL/GenBank/DDBJ whole genome shotgun (WGS) entry which is preliminary data.</text>
</comment>
<dbReference type="Proteomes" id="UP000187209">
    <property type="component" value="Unassembled WGS sequence"/>
</dbReference>
<dbReference type="InterPro" id="IPR038209">
    <property type="entry name" value="CKK_dom_sf"/>
</dbReference>
<accession>A0A1R2CFH4</accession>
<evidence type="ECO:0000313" key="2">
    <source>
        <dbReference type="Proteomes" id="UP000187209"/>
    </source>
</evidence>
<gene>
    <name evidence="1" type="ORF">SteCoe_10419</name>
</gene>
<dbReference type="Gene3D" id="3.10.20.360">
    <property type="entry name" value="CKK domain"/>
    <property type="match status" value="1"/>
</dbReference>
<evidence type="ECO:0000313" key="1">
    <source>
        <dbReference type="EMBL" id="OMJ87777.1"/>
    </source>
</evidence>
<dbReference type="EMBL" id="MPUH01000168">
    <property type="protein sequence ID" value="OMJ87777.1"/>
    <property type="molecule type" value="Genomic_DNA"/>
</dbReference>
<evidence type="ECO:0008006" key="3">
    <source>
        <dbReference type="Google" id="ProtNLM"/>
    </source>
</evidence>